<accession>A0A8B8VKT0</accession>
<evidence type="ECO:0000256" key="1">
    <source>
        <dbReference type="SAM" id="MobiDB-lite"/>
    </source>
</evidence>
<dbReference type="RefSeq" id="XP_036685172.1">
    <property type="nucleotide sequence ID" value="XM_036829277.1"/>
</dbReference>
<evidence type="ECO:0000313" key="2">
    <source>
        <dbReference type="Proteomes" id="UP000694857"/>
    </source>
</evidence>
<name>A0A8B8VKT0_BALMU</name>
<reference evidence="3" key="1">
    <citation type="submission" date="2025-08" db="UniProtKB">
        <authorList>
            <consortium name="RefSeq"/>
        </authorList>
    </citation>
    <scope>IDENTIFICATION</scope>
    <source>
        <tissue evidence="3">Epidermis and Blubber</tissue>
    </source>
</reference>
<dbReference type="AlphaFoldDB" id="A0A8B8VKT0"/>
<protein>
    <submittedName>
        <fullName evidence="3">Translation initiation factor IF-2-like</fullName>
    </submittedName>
</protein>
<feature type="region of interest" description="Disordered" evidence="1">
    <location>
        <begin position="15"/>
        <end position="304"/>
    </location>
</feature>
<proteinExistence type="predicted"/>
<dbReference type="Proteomes" id="UP000694857">
    <property type="component" value="Chromosome 16"/>
</dbReference>
<evidence type="ECO:0000313" key="3">
    <source>
        <dbReference type="RefSeq" id="XP_036685172.1"/>
    </source>
</evidence>
<keyword evidence="2" id="KW-1185">Reference proteome</keyword>
<gene>
    <name evidence="3" type="primary">LOC118882903</name>
</gene>
<dbReference type="KEGG" id="bmus:118882903"/>
<organism evidence="2 3">
    <name type="scientific">Balaenoptera musculus</name>
    <name type="common">Blue whale</name>
    <dbReference type="NCBI Taxonomy" id="9771"/>
    <lineage>
        <taxon>Eukaryota</taxon>
        <taxon>Metazoa</taxon>
        <taxon>Chordata</taxon>
        <taxon>Craniata</taxon>
        <taxon>Vertebrata</taxon>
        <taxon>Euteleostomi</taxon>
        <taxon>Mammalia</taxon>
        <taxon>Eutheria</taxon>
        <taxon>Laurasiatheria</taxon>
        <taxon>Artiodactyla</taxon>
        <taxon>Whippomorpha</taxon>
        <taxon>Cetacea</taxon>
        <taxon>Mysticeti</taxon>
        <taxon>Balaenopteridae</taxon>
        <taxon>Balaenoptera</taxon>
    </lineage>
</organism>
<sequence>MAVLGSVACSALPDVTLSDQSSLSLGETPHSPRRQEHLRKSVARPRAGLLRMRPIPVVASPDSAGGPPPFPPESHSAGCGHSRVPDAYPPPQRASFARGPGFQWVRRPARAPDPRRGGARGGGGSASHVGVTPAARQRRLDPGAIKRVHRERHGEAPAPASVQTPSSRRAAARPPPAPSPSRPALLPQLTLPSDPSCPVALSARSSPGRRPGDPLPRPRLLEGRSPTRPGPPEDGGAFMRPAHPSPRRRLRAPRAAPQPLQGTQLWKSRGAPRGGRVRTLAPARASPAPQRLGEARESVIASGM</sequence>
<dbReference type="GeneID" id="118882903"/>